<proteinExistence type="predicted"/>
<evidence type="ECO:0000313" key="2">
    <source>
        <dbReference type="EnsemblMetazoa" id="G23906.1:cds"/>
    </source>
</evidence>
<accession>A0A8W8KKT3</accession>
<protein>
    <recommendedName>
        <fullName evidence="1">Novel STAND NTPase 3 domain-containing protein</fullName>
    </recommendedName>
</protein>
<evidence type="ECO:0000259" key="1">
    <source>
        <dbReference type="Pfam" id="PF20720"/>
    </source>
</evidence>
<feature type="domain" description="Novel STAND NTPase 3" evidence="1">
    <location>
        <begin position="219"/>
        <end position="374"/>
    </location>
</feature>
<dbReference type="Pfam" id="PF20720">
    <property type="entry name" value="nSTAND3"/>
    <property type="match status" value="1"/>
</dbReference>
<dbReference type="InterPro" id="IPR049050">
    <property type="entry name" value="nSTAND3"/>
</dbReference>
<dbReference type="InterPro" id="IPR036770">
    <property type="entry name" value="Ankyrin_rpt-contain_sf"/>
</dbReference>
<keyword evidence="3" id="KW-1185">Reference proteome</keyword>
<dbReference type="OMA" id="FKIRVCT"/>
<dbReference type="Proteomes" id="UP000005408">
    <property type="component" value="Unassembled WGS sequence"/>
</dbReference>
<reference evidence="2" key="1">
    <citation type="submission" date="2022-08" db="UniProtKB">
        <authorList>
            <consortium name="EnsemblMetazoa"/>
        </authorList>
    </citation>
    <scope>IDENTIFICATION</scope>
    <source>
        <strain evidence="2">05x7-T-G4-1.051#20</strain>
    </source>
</reference>
<dbReference type="SUPFAM" id="SSF52540">
    <property type="entry name" value="P-loop containing nucleoside triphosphate hydrolases"/>
    <property type="match status" value="1"/>
</dbReference>
<evidence type="ECO:0000313" key="3">
    <source>
        <dbReference type="Proteomes" id="UP000005408"/>
    </source>
</evidence>
<name>A0A8W8KKT3_MAGGI</name>
<dbReference type="InterPro" id="IPR027417">
    <property type="entry name" value="P-loop_NTPase"/>
</dbReference>
<dbReference type="EnsemblMetazoa" id="G23906.1">
    <property type="protein sequence ID" value="G23906.1:cds"/>
    <property type="gene ID" value="G23906"/>
</dbReference>
<dbReference type="AlphaFoldDB" id="A0A8W8KKT3"/>
<sequence length="1098" mass="126336">MEEEKKESPLCIYSTKLLHLYMLCSRALHKLLQQEIDKQNVGNFVDFLNNNAETLFHLRGIRCCCNKKEYGVLYKDQWNYLFTTCTSSIQCPRNQQNCYHTYKARQCLTVDRVDFSLACVLLRNICDSINKESIKALQLHRNEFVHNPSPLDQDEFELLWRKGKTSLCDVINDEELRQQICKETDVIYSYMFRDLLTRYIETTKCEVEQHMEEKLFSPLKVLDMVVNTLEQHGIAIIVGYPGSGKSYIGKEVMFQMHSKDQIVLKIDKVNLWNELVNPSFGYFVFIDDFLGESNLDSTKLTELKGYFNTIYACVKNARTKVVLTVRKSIFERWRDQLEETSSKLFKTDHIIDLTKTEHQMSNDEKKSMLLKHLQRCEIEIVRTKKESAERSKLVIDQFTVDAISGTTPFNFPLMCLLFTRSKNIHLGQKFFEHPRDTLVKTVDECRKSQVLKERKKYAVLSYCAISGNNVSLRKLDKACMAMICDSLELDHFKGSNAVKVMVRDAIEDLKDEYFREIGKETYEFVHQSILEATILSCGEVFPVLVIEHCSKNTLFELIRTENYEEGEGELVLKLDEEFYDKLISRFLNEINTNLKVIPHVLLHPVMEDSGFCQQFLARLSSFVSAEETPPEVSHACLIESSKLGQLNTVKACLSFKFPQHVFETALNHASYSNRANVVVFLSTACAAVKFDPYFLQACSFGCKDVVFAMIDNGIVQDVDRIQEGIVRSTKAHHVNISRGLIKDYRSKTDAWTFKKTMLKIIIDATEAGKTDIVQEIISDKIVNLNEEELITIILDACISNQLDLARFLLLKFCGSTVADLNSFVKCLLAGNRGSIDLVFDMKDFFQSDKFLSEKNFIGLHKFFGKENIEYLLTSTGFGSYVIERALSCFPDDVESVCSSPDVIRHLLWIGGHSVVCKLCQRNPDLTQSLKNMEKLVDSYNFVEFSAFCGFPDIDLIAQECWHKRDSLFHHCIEGYKISGRLPGFEVEFGYESRHNAVNFFETTSRQRGYASCLKKLYNETIELTNDSPAISSITKILCETFESDTFDTIRDFLNFRSTDTSRLFPISSAKMDVVRLLRHILHHHVNLMQIQAIFDSFA</sequence>
<dbReference type="SUPFAM" id="SSF48403">
    <property type="entry name" value="Ankyrin repeat"/>
    <property type="match status" value="1"/>
</dbReference>
<organism evidence="2 3">
    <name type="scientific">Magallana gigas</name>
    <name type="common">Pacific oyster</name>
    <name type="synonym">Crassostrea gigas</name>
    <dbReference type="NCBI Taxonomy" id="29159"/>
    <lineage>
        <taxon>Eukaryota</taxon>
        <taxon>Metazoa</taxon>
        <taxon>Spiralia</taxon>
        <taxon>Lophotrochozoa</taxon>
        <taxon>Mollusca</taxon>
        <taxon>Bivalvia</taxon>
        <taxon>Autobranchia</taxon>
        <taxon>Pteriomorphia</taxon>
        <taxon>Ostreida</taxon>
        <taxon>Ostreoidea</taxon>
        <taxon>Ostreidae</taxon>
        <taxon>Magallana</taxon>
    </lineage>
</organism>